<dbReference type="InterPro" id="IPR002716">
    <property type="entry name" value="PIN_dom"/>
</dbReference>
<dbReference type="Proteomes" id="UP001291309">
    <property type="component" value="Unassembled WGS sequence"/>
</dbReference>
<accession>A0ABU5HCW7</accession>
<gene>
    <name evidence="3" type="ORF">SYV04_33235</name>
</gene>
<evidence type="ECO:0000259" key="2">
    <source>
        <dbReference type="Pfam" id="PF26343"/>
    </source>
</evidence>
<reference evidence="3 4" key="1">
    <citation type="submission" date="2023-12" db="EMBL/GenBank/DDBJ databases">
        <title>the genome sequence of Hyalangium sp. s54d21.</title>
        <authorList>
            <person name="Zhang X."/>
        </authorList>
    </citation>
    <scope>NUCLEOTIDE SEQUENCE [LARGE SCALE GENOMIC DNA]</scope>
    <source>
        <strain evidence="4">s54d21</strain>
    </source>
</reference>
<keyword evidence="4" id="KW-1185">Reference proteome</keyword>
<dbReference type="Pfam" id="PF13470">
    <property type="entry name" value="PIN_3"/>
    <property type="match status" value="1"/>
</dbReference>
<evidence type="ECO:0000313" key="3">
    <source>
        <dbReference type="EMBL" id="MDY7231302.1"/>
    </source>
</evidence>
<organism evidence="3 4">
    <name type="scientific">Hyalangium rubrum</name>
    <dbReference type="NCBI Taxonomy" id="3103134"/>
    <lineage>
        <taxon>Bacteria</taxon>
        <taxon>Pseudomonadati</taxon>
        <taxon>Myxococcota</taxon>
        <taxon>Myxococcia</taxon>
        <taxon>Myxococcales</taxon>
        <taxon>Cystobacterineae</taxon>
        <taxon>Archangiaceae</taxon>
        <taxon>Hyalangium</taxon>
    </lineage>
</organism>
<dbReference type="EMBL" id="JAXIVS010000014">
    <property type="protein sequence ID" value="MDY7231302.1"/>
    <property type="molecule type" value="Genomic_DNA"/>
</dbReference>
<feature type="domain" description="VapC50 C-terminal" evidence="2">
    <location>
        <begin position="130"/>
        <end position="183"/>
    </location>
</feature>
<evidence type="ECO:0000313" key="4">
    <source>
        <dbReference type="Proteomes" id="UP001291309"/>
    </source>
</evidence>
<sequence length="189" mass="20821">MSFVVLYDACVLYPAPLRDLLVRLGLSGLVQAKWTEQILDECFRSIARQRPELAPRQLERSRRLLSEAIPDCMVTGHEALVGGLSGLPDADDRHVVAAAIRCGAQVIVTFNLKDFPGEQLARYAMEAQHPDDFVLSLIDLDAAEVARVIREQSAALKNPPRTVAEVLELLRHQGLARSVARLKEFLGGG</sequence>
<dbReference type="InterPro" id="IPR058652">
    <property type="entry name" value="VapC50_C"/>
</dbReference>
<proteinExistence type="predicted"/>
<feature type="domain" description="PIN" evidence="1">
    <location>
        <begin position="5"/>
        <end position="112"/>
    </location>
</feature>
<evidence type="ECO:0000259" key="1">
    <source>
        <dbReference type="Pfam" id="PF13470"/>
    </source>
</evidence>
<dbReference type="Pfam" id="PF26343">
    <property type="entry name" value="VapC50_C"/>
    <property type="match status" value="1"/>
</dbReference>
<name>A0ABU5HCW7_9BACT</name>
<dbReference type="RefSeq" id="WP_321550014.1">
    <property type="nucleotide sequence ID" value="NZ_JAXIVS010000014.1"/>
</dbReference>
<protein>
    <submittedName>
        <fullName evidence="3">PIN domain-containing protein</fullName>
    </submittedName>
</protein>
<comment type="caution">
    <text evidence="3">The sequence shown here is derived from an EMBL/GenBank/DDBJ whole genome shotgun (WGS) entry which is preliminary data.</text>
</comment>